<dbReference type="FunFam" id="3.40.50.720:FF:000189">
    <property type="entry name" value="Bifunctional protein FolD"/>
    <property type="match status" value="1"/>
</dbReference>
<dbReference type="PRINTS" id="PR00085">
    <property type="entry name" value="THFDHDRGNASE"/>
</dbReference>
<keyword evidence="3" id="KW-0479">Metal-binding</keyword>
<dbReference type="GO" id="GO:0009086">
    <property type="term" value="P:methionine biosynthetic process"/>
    <property type="evidence" value="ECO:0007669"/>
    <property type="project" value="UniProtKB-KW"/>
</dbReference>
<dbReference type="Pfam" id="PF00763">
    <property type="entry name" value="THF_DHG_CYH"/>
    <property type="match status" value="1"/>
</dbReference>
<feature type="binding site" evidence="12">
    <location>
        <position position="503"/>
    </location>
    <ligand>
        <name>NADP(+)</name>
        <dbReference type="ChEBI" id="CHEBI:58349"/>
    </ligand>
</feature>
<dbReference type="InterPro" id="IPR020631">
    <property type="entry name" value="THF_DH/CycHdrlase_NAD-bd_dom"/>
</dbReference>
<evidence type="ECO:0000256" key="6">
    <source>
        <dbReference type="ARBA" id="ARBA00023002"/>
    </source>
</evidence>
<evidence type="ECO:0000256" key="4">
    <source>
        <dbReference type="ARBA" id="ARBA00022755"/>
    </source>
</evidence>
<comment type="similarity">
    <text evidence="11">Belongs to the YmdB-like family.</text>
</comment>
<dbReference type="HAMAP" id="MF_01576">
    <property type="entry name" value="THF_DHG_CYH"/>
    <property type="match status" value="1"/>
</dbReference>
<evidence type="ECO:0000256" key="3">
    <source>
        <dbReference type="ARBA" id="ARBA00022723"/>
    </source>
</evidence>
<dbReference type="FunFam" id="3.40.50.10860:FF:000005">
    <property type="entry name" value="C-1-tetrahydrofolate synthase, cytoplasmic, putative"/>
    <property type="match status" value="1"/>
</dbReference>
<comment type="similarity">
    <text evidence="12">Belongs to the tetrahydrofolate dehydrogenase/cyclohydrolase family.</text>
</comment>
<comment type="subunit">
    <text evidence="1 12">Homodimer.</text>
</comment>
<dbReference type="SUPFAM" id="SSF53223">
    <property type="entry name" value="Aminoacid dehydrogenase-like, N-terminal domain"/>
    <property type="match status" value="1"/>
</dbReference>
<keyword evidence="9 12" id="KW-0486">Methionine biosynthesis</keyword>
<comment type="pathway">
    <text evidence="12">One-carbon metabolism; tetrahydrofolate interconversion.</text>
</comment>
<dbReference type="InterPro" id="IPR000672">
    <property type="entry name" value="THF_DH/CycHdrlase"/>
</dbReference>
<feature type="domain" description="Tetrahydrofolate dehydrogenase/cyclohydrolase NAD(P)-binding" evidence="14">
    <location>
        <begin position="408"/>
        <end position="557"/>
    </location>
</feature>
<proteinExistence type="inferred from homology"/>
<dbReference type="InterPro" id="IPR046346">
    <property type="entry name" value="Aminoacid_DH-like_N_sf"/>
</dbReference>
<name>A0A933SAK8_UNCEI</name>
<evidence type="ECO:0000256" key="8">
    <source>
        <dbReference type="ARBA" id="ARBA00023102"/>
    </source>
</evidence>
<organism evidence="15 16">
    <name type="scientific">Eiseniibacteriota bacterium</name>
    <dbReference type="NCBI Taxonomy" id="2212470"/>
    <lineage>
        <taxon>Bacteria</taxon>
        <taxon>Candidatus Eiseniibacteriota</taxon>
    </lineage>
</organism>
<dbReference type="EC" id="1.5.1.5" evidence="12"/>
<comment type="catalytic activity">
    <reaction evidence="12">
        <text>(6R)-5,10-methenyltetrahydrofolate + H2O = (6R)-10-formyltetrahydrofolate + H(+)</text>
        <dbReference type="Rhea" id="RHEA:23700"/>
        <dbReference type="ChEBI" id="CHEBI:15377"/>
        <dbReference type="ChEBI" id="CHEBI:15378"/>
        <dbReference type="ChEBI" id="CHEBI:57455"/>
        <dbReference type="ChEBI" id="CHEBI:195366"/>
        <dbReference type="EC" id="3.5.4.9"/>
    </reaction>
</comment>
<dbReference type="InterPro" id="IPR005235">
    <property type="entry name" value="YmdB-like"/>
</dbReference>
<evidence type="ECO:0000313" key="16">
    <source>
        <dbReference type="Proteomes" id="UP000696931"/>
    </source>
</evidence>
<keyword evidence="12" id="KW-0521">NADP</keyword>
<evidence type="ECO:0000256" key="1">
    <source>
        <dbReference type="ARBA" id="ARBA00011738"/>
    </source>
</evidence>
<keyword evidence="8 12" id="KW-0368">Histidine biosynthesis</keyword>
<keyword evidence="10 12" id="KW-0511">Multifunctional enzyme</keyword>
<dbReference type="Pfam" id="PF13277">
    <property type="entry name" value="YmdB"/>
    <property type="match status" value="1"/>
</dbReference>
<dbReference type="Gene3D" id="3.60.21.10">
    <property type="match status" value="1"/>
</dbReference>
<gene>
    <name evidence="12" type="primary">folD</name>
    <name evidence="15" type="ORF">HZA61_04775</name>
</gene>
<feature type="domain" description="Tetrahydrofolate dehydrogenase/cyclohydrolase catalytic" evidence="13">
    <location>
        <begin position="275"/>
        <end position="389"/>
    </location>
</feature>
<evidence type="ECO:0000313" key="15">
    <source>
        <dbReference type="EMBL" id="MBI5168784.1"/>
    </source>
</evidence>
<dbReference type="SUPFAM" id="SSF56300">
    <property type="entry name" value="Metallo-dependent phosphatases"/>
    <property type="match status" value="1"/>
</dbReference>
<dbReference type="GO" id="GO:0006164">
    <property type="term" value="P:purine nucleotide biosynthetic process"/>
    <property type="evidence" value="ECO:0007669"/>
    <property type="project" value="UniProtKB-KW"/>
</dbReference>
<dbReference type="SUPFAM" id="SSF51735">
    <property type="entry name" value="NAD(P)-binding Rossmann-fold domains"/>
    <property type="match status" value="1"/>
</dbReference>
<evidence type="ECO:0000259" key="14">
    <source>
        <dbReference type="Pfam" id="PF02882"/>
    </source>
</evidence>
<sequence length="563" mass="59299">MTNLLFIADVIGSPGREVVRGTIAELRRRHDIHLVICNCENSAAGFGVTRDVARDLFDAGCDVLTGGNHLWDKKDAIDYIGEEPRLVRPYNLPPGTPGEGVRIVNASNGTPVAVVNLIGRVFMKEADCPFRGVDAALASIGAKAKVVFVDFHAEITAEKVAMGWHLDGRASAMVGTHTHVQTADDRVLPKGTAFLTDAGMTGGFDSVIGMDRGAALKRFLTSMPERLQPSEGDLRLNAVLVSVDEATGKATRITRLQIPYENGAAAAASSSCRLLTGAEPAESVRIEAKMRTQVLLDQGHKPKLALVSVGDDPASKVYLKKKFEACSDAGIAVERVTLPAGTTTEEVVRKVQALGADDAIHGILVQLPLAAPADGNAALEAIPPHKDVDGFHPENAGRLAVGLPGFVPATPYGVVRLLQYYEIPLKGKHAVVLGRSHIVGRPAATLLSSKGCDMTVTIGHSGSGPELKNLARQADVLVAAVGKRHMVTADWVKPGAVVVDVGIHRMDVPGGKSRLTGDVEFESVQHVASAVTPVPGGVGPMTVAMVVLNTVIAAERQCATVRV</sequence>
<dbReference type="CDD" id="cd07382">
    <property type="entry name" value="MPP_DR1281"/>
    <property type="match status" value="1"/>
</dbReference>
<keyword evidence="2 12" id="KW-0554">One-carbon metabolism</keyword>
<dbReference type="FunFam" id="3.60.21.10:FF:000016">
    <property type="entry name" value="Putative metallophosphoesterase"/>
    <property type="match status" value="1"/>
</dbReference>
<dbReference type="PANTHER" id="PTHR36303:SF1">
    <property type="entry name" value="2',3'-CYCLIC-NUCLEOTIDE 2'-PHOSPHODIESTERASE"/>
    <property type="match status" value="1"/>
</dbReference>
<dbReference type="CDD" id="cd01080">
    <property type="entry name" value="NAD_bind_m-THF_DH_Cyclohyd"/>
    <property type="match status" value="1"/>
</dbReference>
<dbReference type="NCBIfam" id="TIGR00282">
    <property type="entry name" value="TIGR00282 family metallophosphoesterase"/>
    <property type="match status" value="1"/>
</dbReference>
<evidence type="ECO:0000256" key="5">
    <source>
        <dbReference type="ARBA" id="ARBA00022801"/>
    </source>
</evidence>
<dbReference type="AlphaFoldDB" id="A0A933SAK8"/>
<evidence type="ECO:0000256" key="12">
    <source>
        <dbReference type="HAMAP-Rule" id="MF_01576"/>
    </source>
</evidence>
<dbReference type="Pfam" id="PF02882">
    <property type="entry name" value="THF_DHG_CYH_C"/>
    <property type="match status" value="1"/>
</dbReference>
<evidence type="ECO:0000256" key="9">
    <source>
        <dbReference type="ARBA" id="ARBA00023167"/>
    </source>
</evidence>
<comment type="function">
    <text evidence="12">Catalyzes the oxidation of 5,10-methylenetetrahydrofolate to 5,10-methenyltetrahydrofolate and then the hydrolysis of 5,10-methenyltetrahydrofolate to 10-formyltetrahydrofolate.</text>
</comment>
<protein>
    <recommendedName>
        <fullName evidence="12">Bifunctional protein FolD</fullName>
    </recommendedName>
    <domain>
        <recommendedName>
            <fullName evidence="12">Methylenetetrahydrofolate dehydrogenase</fullName>
            <ecNumber evidence="12">1.5.1.5</ecNumber>
        </recommendedName>
    </domain>
    <domain>
        <recommendedName>
            <fullName evidence="12">Methenyltetrahydrofolate cyclohydrolase</fullName>
            <ecNumber evidence="12">3.5.4.9</ecNumber>
        </recommendedName>
    </domain>
</protein>
<dbReference type="GO" id="GO:0035999">
    <property type="term" value="P:tetrahydrofolate interconversion"/>
    <property type="evidence" value="ECO:0007669"/>
    <property type="project" value="UniProtKB-UniRule"/>
</dbReference>
<accession>A0A933SAK8</accession>
<dbReference type="InterPro" id="IPR036291">
    <property type="entry name" value="NAD(P)-bd_dom_sf"/>
</dbReference>
<reference evidence="15" key="1">
    <citation type="submission" date="2020-07" db="EMBL/GenBank/DDBJ databases">
        <title>Huge and variable diversity of episymbiotic CPR bacteria and DPANN archaea in groundwater ecosystems.</title>
        <authorList>
            <person name="He C.Y."/>
            <person name="Keren R."/>
            <person name="Whittaker M."/>
            <person name="Farag I.F."/>
            <person name="Doudna J."/>
            <person name="Cate J.H.D."/>
            <person name="Banfield J.F."/>
        </authorList>
    </citation>
    <scope>NUCLEOTIDE SEQUENCE</scope>
    <source>
        <strain evidence="15">NC_groundwater_1813_Pr3_B-0.1um_71_17</strain>
    </source>
</reference>
<dbReference type="InterPro" id="IPR020630">
    <property type="entry name" value="THF_DH/CycHdrlase_cat_dom"/>
</dbReference>
<comment type="caution">
    <text evidence="15">The sequence shown here is derived from an EMBL/GenBank/DDBJ whole genome shotgun (WGS) entry which is preliminary data.</text>
</comment>
<dbReference type="Gene3D" id="3.40.50.720">
    <property type="entry name" value="NAD(P)-binding Rossmann-like Domain"/>
    <property type="match status" value="1"/>
</dbReference>
<keyword evidence="12" id="KW-0028">Amino-acid biosynthesis</keyword>
<dbReference type="EC" id="3.5.4.9" evidence="12"/>
<feature type="binding site" evidence="12">
    <location>
        <begin position="434"/>
        <end position="436"/>
    </location>
    <ligand>
        <name>NADP(+)</name>
        <dbReference type="ChEBI" id="CHEBI:58349"/>
    </ligand>
</feature>
<keyword evidence="7" id="KW-0408">Iron</keyword>
<dbReference type="EMBL" id="JACRIW010000034">
    <property type="protein sequence ID" value="MBI5168784.1"/>
    <property type="molecule type" value="Genomic_DNA"/>
</dbReference>
<keyword evidence="5 12" id="KW-0378">Hydrolase</keyword>
<dbReference type="PANTHER" id="PTHR36303">
    <property type="entry name" value="2',3'-CYCLIC-NUCLEOTIDE 2'-PHOSPHODIESTERASE"/>
    <property type="match status" value="1"/>
</dbReference>
<keyword evidence="4 12" id="KW-0658">Purine biosynthesis</keyword>
<dbReference type="GO" id="GO:0004477">
    <property type="term" value="F:methenyltetrahydrofolate cyclohydrolase activity"/>
    <property type="evidence" value="ECO:0007669"/>
    <property type="project" value="UniProtKB-UniRule"/>
</dbReference>
<dbReference type="Gene3D" id="3.40.50.10860">
    <property type="entry name" value="Leucine Dehydrogenase, chain A, domain 1"/>
    <property type="match status" value="1"/>
</dbReference>
<comment type="catalytic activity">
    <reaction evidence="12">
        <text>(6R)-5,10-methylene-5,6,7,8-tetrahydrofolate + NADP(+) = (6R)-5,10-methenyltetrahydrofolate + NADPH</text>
        <dbReference type="Rhea" id="RHEA:22812"/>
        <dbReference type="ChEBI" id="CHEBI:15636"/>
        <dbReference type="ChEBI" id="CHEBI:57455"/>
        <dbReference type="ChEBI" id="CHEBI:57783"/>
        <dbReference type="ChEBI" id="CHEBI:58349"/>
        <dbReference type="EC" id="1.5.1.5"/>
    </reaction>
</comment>
<dbReference type="Proteomes" id="UP000696931">
    <property type="component" value="Unassembled WGS sequence"/>
</dbReference>
<dbReference type="GO" id="GO:0046872">
    <property type="term" value="F:metal ion binding"/>
    <property type="evidence" value="ECO:0007669"/>
    <property type="project" value="UniProtKB-KW"/>
</dbReference>
<dbReference type="PROSITE" id="PS00767">
    <property type="entry name" value="THF_DHG_CYH_2"/>
    <property type="match status" value="1"/>
</dbReference>
<evidence type="ECO:0000256" key="7">
    <source>
        <dbReference type="ARBA" id="ARBA00023004"/>
    </source>
</evidence>
<dbReference type="GO" id="GO:0004113">
    <property type="term" value="F:2',3'-cyclic-nucleotide 3'-phosphodiesterase activity"/>
    <property type="evidence" value="ECO:0007669"/>
    <property type="project" value="TreeGrafter"/>
</dbReference>
<keyword evidence="6 12" id="KW-0560">Oxidoreductase</keyword>
<evidence type="ECO:0000259" key="13">
    <source>
        <dbReference type="Pfam" id="PF00763"/>
    </source>
</evidence>
<dbReference type="GO" id="GO:0000105">
    <property type="term" value="P:L-histidine biosynthetic process"/>
    <property type="evidence" value="ECO:0007669"/>
    <property type="project" value="UniProtKB-KW"/>
</dbReference>
<evidence type="ECO:0000256" key="2">
    <source>
        <dbReference type="ARBA" id="ARBA00022563"/>
    </source>
</evidence>
<evidence type="ECO:0000256" key="11">
    <source>
        <dbReference type="ARBA" id="ARBA00061401"/>
    </source>
</evidence>
<dbReference type="InterPro" id="IPR020867">
    <property type="entry name" value="THF_DH/CycHdrlase_CS"/>
</dbReference>
<dbReference type="InterPro" id="IPR029052">
    <property type="entry name" value="Metallo-depent_PP-like"/>
</dbReference>
<comment type="caution">
    <text evidence="12">Lacks conserved residue(s) required for the propagation of feature annotation.</text>
</comment>
<evidence type="ECO:0000256" key="10">
    <source>
        <dbReference type="ARBA" id="ARBA00023268"/>
    </source>
</evidence>
<dbReference type="GO" id="GO:0004488">
    <property type="term" value="F:methylenetetrahydrofolate dehydrogenase (NADP+) activity"/>
    <property type="evidence" value="ECO:0007669"/>
    <property type="project" value="UniProtKB-UniRule"/>
</dbReference>